<dbReference type="OrthoDB" id="369092at2"/>
<proteinExistence type="inferred from homology"/>
<evidence type="ECO:0000313" key="9">
    <source>
        <dbReference type="EMBL" id="AHC13497.1"/>
    </source>
</evidence>
<feature type="transmembrane region" description="Helical" evidence="7">
    <location>
        <begin position="92"/>
        <end position="110"/>
    </location>
</feature>
<organism evidence="9 10">
    <name type="scientific">Salinispira pacifica</name>
    <dbReference type="NCBI Taxonomy" id="1307761"/>
    <lineage>
        <taxon>Bacteria</taxon>
        <taxon>Pseudomonadati</taxon>
        <taxon>Spirochaetota</taxon>
        <taxon>Spirochaetia</taxon>
        <taxon>Spirochaetales</taxon>
        <taxon>Spirochaetaceae</taxon>
        <taxon>Salinispira</taxon>
    </lineage>
</organism>
<feature type="transmembrane region" description="Helical" evidence="7">
    <location>
        <begin position="63"/>
        <end position="80"/>
    </location>
</feature>
<evidence type="ECO:0000256" key="6">
    <source>
        <dbReference type="ARBA" id="ARBA00023136"/>
    </source>
</evidence>
<dbReference type="GO" id="GO:0005886">
    <property type="term" value="C:plasma membrane"/>
    <property type="evidence" value="ECO:0007669"/>
    <property type="project" value="UniProtKB-SubCell"/>
</dbReference>
<feature type="transmembrane region" description="Helical" evidence="7">
    <location>
        <begin position="6"/>
        <end position="24"/>
    </location>
</feature>
<comment type="similarity">
    <text evidence="2">Belongs to the UPF0126 family.</text>
</comment>
<dbReference type="HOGENOM" id="CLU_064906_2_1_12"/>
<evidence type="ECO:0000313" key="10">
    <source>
        <dbReference type="Proteomes" id="UP000018680"/>
    </source>
</evidence>
<feature type="domain" description="Glycine transporter" evidence="8">
    <location>
        <begin position="92"/>
        <end position="164"/>
    </location>
</feature>
<dbReference type="PANTHER" id="PTHR30506:SF3">
    <property type="entry name" value="UPF0126 INNER MEMBRANE PROTEIN YADS-RELATED"/>
    <property type="match status" value="1"/>
</dbReference>
<dbReference type="EMBL" id="CP006939">
    <property type="protein sequence ID" value="AHC13497.1"/>
    <property type="molecule type" value="Genomic_DNA"/>
</dbReference>
<comment type="subcellular location">
    <subcellularLocation>
        <location evidence="1">Cell membrane</location>
        <topology evidence="1">Multi-pass membrane protein</topology>
    </subcellularLocation>
</comment>
<accession>V5WCI8</accession>
<evidence type="ECO:0000256" key="3">
    <source>
        <dbReference type="ARBA" id="ARBA00022475"/>
    </source>
</evidence>
<feature type="transmembrane region" description="Helical" evidence="7">
    <location>
        <begin position="31"/>
        <end position="51"/>
    </location>
</feature>
<dbReference type="AlphaFoldDB" id="V5WCI8"/>
<evidence type="ECO:0000256" key="2">
    <source>
        <dbReference type="ARBA" id="ARBA00008193"/>
    </source>
</evidence>
<keyword evidence="6 7" id="KW-0472">Membrane</keyword>
<protein>
    <submittedName>
        <fullName evidence="9">Membrane protein</fullName>
    </submittedName>
</protein>
<reference evidence="9 10" key="1">
    <citation type="journal article" date="2015" name="Stand. Genomic Sci.">
        <title>Complete genome sequence and description of Salinispira pacifica gen. nov., sp. nov., a novel spirochaete isolated form a hypersaline microbial mat.</title>
        <authorList>
            <person name="Ben Hania W."/>
            <person name="Joseph M."/>
            <person name="Schumann P."/>
            <person name="Bunk B."/>
            <person name="Fiebig A."/>
            <person name="Sproer C."/>
            <person name="Klenk H.P."/>
            <person name="Fardeau M.L."/>
            <person name="Spring S."/>
        </authorList>
    </citation>
    <scope>NUCLEOTIDE SEQUENCE [LARGE SCALE GENOMIC DNA]</scope>
    <source>
        <strain evidence="9 10">L21-RPul-D2</strain>
    </source>
</reference>
<dbReference type="PANTHER" id="PTHR30506">
    <property type="entry name" value="INNER MEMBRANE PROTEIN"/>
    <property type="match status" value="1"/>
</dbReference>
<feature type="transmembrane region" description="Helical" evidence="7">
    <location>
        <begin position="149"/>
        <end position="168"/>
    </location>
</feature>
<dbReference type="KEGG" id="slr:L21SP2_0051"/>
<evidence type="ECO:0000256" key="7">
    <source>
        <dbReference type="SAM" id="Phobius"/>
    </source>
</evidence>
<evidence type="ECO:0000256" key="5">
    <source>
        <dbReference type="ARBA" id="ARBA00022989"/>
    </source>
</evidence>
<dbReference type="Pfam" id="PF03458">
    <property type="entry name" value="Gly_transporter"/>
    <property type="match status" value="2"/>
</dbReference>
<gene>
    <name evidence="9" type="ORF">L21SP2_0051</name>
</gene>
<dbReference type="STRING" id="1307761.L21SP2_0051"/>
<dbReference type="Proteomes" id="UP000018680">
    <property type="component" value="Chromosome"/>
</dbReference>
<dbReference type="RefSeq" id="WP_024266430.1">
    <property type="nucleotide sequence ID" value="NC_023035.1"/>
</dbReference>
<feature type="domain" description="Glycine transporter" evidence="8">
    <location>
        <begin position="6"/>
        <end position="80"/>
    </location>
</feature>
<dbReference type="eggNOG" id="COG2860">
    <property type="taxonomic scope" value="Bacteria"/>
</dbReference>
<evidence type="ECO:0000256" key="1">
    <source>
        <dbReference type="ARBA" id="ARBA00004651"/>
    </source>
</evidence>
<feature type="transmembrane region" description="Helical" evidence="7">
    <location>
        <begin position="174"/>
        <end position="192"/>
    </location>
</feature>
<dbReference type="InterPro" id="IPR005115">
    <property type="entry name" value="Gly_transporter"/>
</dbReference>
<feature type="transmembrane region" description="Helical" evidence="7">
    <location>
        <begin position="116"/>
        <end position="137"/>
    </location>
</feature>
<name>V5WCI8_9SPIO</name>
<sequence>MAVLTVFEYIAVLSFAVSGSIMAVRKHMDLYGSLILALMTAMGGGLIRDVMIGNIPPLVLSDASYLLVAAAASAIVYLLYERIETLQYPLRILDAVGLGIFTVLGSRLALDYGLPLYSAVMIGMISGTGGGMIRDLLAREVPLVLQRGIYAMAAFIGGSGYVLIVRVLEPSEQLEPWIALAIAFFIAIFRILSVYKDWHMPRAYHRHGG</sequence>
<keyword evidence="5 7" id="KW-1133">Transmembrane helix</keyword>
<keyword evidence="10" id="KW-1185">Reference proteome</keyword>
<evidence type="ECO:0000259" key="8">
    <source>
        <dbReference type="Pfam" id="PF03458"/>
    </source>
</evidence>
<keyword evidence="4 7" id="KW-0812">Transmembrane</keyword>
<evidence type="ECO:0000256" key="4">
    <source>
        <dbReference type="ARBA" id="ARBA00022692"/>
    </source>
</evidence>
<keyword evidence="3" id="KW-1003">Cell membrane</keyword>